<evidence type="ECO:0000313" key="1">
    <source>
        <dbReference type="EMBL" id="SDZ12230.1"/>
    </source>
</evidence>
<organism evidence="1 2">
    <name type="scientific">Rhodonellum ikkaensis</name>
    <dbReference type="NCBI Taxonomy" id="336829"/>
    <lineage>
        <taxon>Bacteria</taxon>
        <taxon>Pseudomonadati</taxon>
        <taxon>Bacteroidota</taxon>
        <taxon>Cytophagia</taxon>
        <taxon>Cytophagales</taxon>
        <taxon>Cytophagaceae</taxon>
        <taxon>Rhodonellum</taxon>
    </lineage>
</organism>
<comment type="caution">
    <text evidence="1">The sequence shown here is derived from an EMBL/GenBank/DDBJ whole genome shotgun (WGS) entry which is preliminary data.</text>
</comment>
<dbReference type="EMBL" id="FNQC01000006">
    <property type="protein sequence ID" value="SDZ12230.1"/>
    <property type="molecule type" value="Genomic_DNA"/>
</dbReference>
<gene>
    <name evidence="1" type="ORF">SAMN05444412_10666</name>
</gene>
<dbReference type="Proteomes" id="UP000199663">
    <property type="component" value="Unassembled WGS sequence"/>
</dbReference>
<protein>
    <recommendedName>
        <fullName evidence="3">Outer membrane protein beta-barrel domain-containing protein</fullName>
    </recommendedName>
</protein>
<evidence type="ECO:0000313" key="2">
    <source>
        <dbReference type="Proteomes" id="UP000199663"/>
    </source>
</evidence>
<proteinExistence type="predicted"/>
<accession>A0A1H3QG09</accession>
<keyword evidence="2" id="KW-1185">Reference proteome</keyword>
<name>A0A1H3QG09_9BACT</name>
<dbReference type="RefSeq" id="WP_019597530.1">
    <property type="nucleotide sequence ID" value="NZ_FNQC01000006.1"/>
</dbReference>
<evidence type="ECO:0008006" key="3">
    <source>
        <dbReference type="Google" id="ProtNLM"/>
    </source>
</evidence>
<sequence length="202" mass="22531">MKRSGLTILLLACVLFQVNGQKLDLSLGFGSYRVPNQIKFELPKQGFNMNIGLMYQLSDHWEMGTVINHSVFNFDRASLAATPLSFGDFITSGRVKSDHLYFTFQRKVIFPYQIEASLGAGIGGYIETSENYVAGNFDEERGLYTSISWNRDIETGIHFPLTYAVKKIIANKVSLGIQGGIFLDKNLNTRGIFIGPKAGIFL</sequence>
<reference evidence="1 2" key="1">
    <citation type="submission" date="2016-10" db="EMBL/GenBank/DDBJ databases">
        <authorList>
            <person name="Varghese N."/>
            <person name="Submissions S."/>
        </authorList>
    </citation>
    <scope>NUCLEOTIDE SEQUENCE [LARGE SCALE GENOMIC DNA]</scope>
    <source>
        <strain evidence="1 2">DSM 17997</strain>
    </source>
</reference>